<dbReference type="AlphaFoldDB" id="D0LTN6"/>
<dbReference type="OrthoDB" id="5296313at2"/>
<organism evidence="2 3">
    <name type="scientific">Haliangium ochraceum (strain DSM 14365 / JCM 11303 / SMP-2)</name>
    <dbReference type="NCBI Taxonomy" id="502025"/>
    <lineage>
        <taxon>Bacteria</taxon>
        <taxon>Pseudomonadati</taxon>
        <taxon>Myxococcota</taxon>
        <taxon>Polyangia</taxon>
        <taxon>Haliangiales</taxon>
        <taxon>Kofleriaceae</taxon>
        <taxon>Haliangium</taxon>
    </lineage>
</organism>
<dbReference type="PROSITE" id="PS51257">
    <property type="entry name" value="PROKAR_LIPOPROTEIN"/>
    <property type="match status" value="1"/>
</dbReference>
<feature type="region of interest" description="Disordered" evidence="1">
    <location>
        <begin position="387"/>
        <end position="408"/>
    </location>
</feature>
<evidence type="ECO:0000313" key="2">
    <source>
        <dbReference type="EMBL" id="ACY15730.1"/>
    </source>
</evidence>
<reference evidence="2 3" key="1">
    <citation type="journal article" date="2010" name="Stand. Genomic Sci.">
        <title>Complete genome sequence of Haliangium ochraceum type strain (SMP-2).</title>
        <authorList>
            <consortium name="US DOE Joint Genome Institute (JGI-PGF)"/>
            <person name="Ivanova N."/>
            <person name="Daum C."/>
            <person name="Lang E."/>
            <person name="Abt B."/>
            <person name="Kopitz M."/>
            <person name="Saunders E."/>
            <person name="Lapidus A."/>
            <person name="Lucas S."/>
            <person name="Glavina Del Rio T."/>
            <person name="Nolan M."/>
            <person name="Tice H."/>
            <person name="Copeland A."/>
            <person name="Cheng J.F."/>
            <person name="Chen F."/>
            <person name="Bruce D."/>
            <person name="Goodwin L."/>
            <person name="Pitluck S."/>
            <person name="Mavromatis K."/>
            <person name="Pati A."/>
            <person name="Mikhailova N."/>
            <person name="Chen A."/>
            <person name="Palaniappan K."/>
            <person name="Land M."/>
            <person name="Hauser L."/>
            <person name="Chang Y.J."/>
            <person name="Jeffries C.D."/>
            <person name="Detter J.C."/>
            <person name="Brettin T."/>
            <person name="Rohde M."/>
            <person name="Goker M."/>
            <person name="Bristow J."/>
            <person name="Markowitz V."/>
            <person name="Eisen J.A."/>
            <person name="Hugenholtz P."/>
            <person name="Kyrpides N.C."/>
            <person name="Klenk H.P."/>
        </authorList>
    </citation>
    <scope>NUCLEOTIDE SEQUENCE [LARGE SCALE GENOMIC DNA]</scope>
    <source>
        <strain evidence="3">DSM 14365 / CIP 107738 / JCM 11303 / AJ 13395 / SMP-2</strain>
    </source>
</reference>
<dbReference type="SUPFAM" id="SSF49899">
    <property type="entry name" value="Concanavalin A-like lectins/glucanases"/>
    <property type="match status" value="1"/>
</dbReference>
<proteinExistence type="predicted"/>
<dbReference type="Gene3D" id="2.60.120.200">
    <property type="match status" value="1"/>
</dbReference>
<dbReference type="KEGG" id="hoh:Hoch_3228"/>
<keyword evidence="3" id="KW-1185">Reference proteome</keyword>
<evidence type="ECO:0000256" key="1">
    <source>
        <dbReference type="SAM" id="MobiDB-lite"/>
    </source>
</evidence>
<dbReference type="Proteomes" id="UP000001880">
    <property type="component" value="Chromosome"/>
</dbReference>
<name>D0LTN6_HALO1</name>
<evidence type="ECO:0008006" key="4">
    <source>
        <dbReference type="Google" id="ProtNLM"/>
    </source>
</evidence>
<dbReference type="Pfam" id="PF13385">
    <property type="entry name" value="Laminin_G_3"/>
    <property type="match status" value="1"/>
</dbReference>
<gene>
    <name evidence="2" type="ordered locus">Hoch_3228</name>
</gene>
<dbReference type="STRING" id="502025.Hoch_3228"/>
<dbReference type="EMBL" id="CP001804">
    <property type="protein sequence ID" value="ACY15730.1"/>
    <property type="molecule type" value="Genomic_DNA"/>
</dbReference>
<dbReference type="RefSeq" id="WP_012828330.1">
    <property type="nucleotide sequence ID" value="NC_013440.1"/>
</dbReference>
<evidence type="ECO:0000313" key="3">
    <source>
        <dbReference type="Proteomes" id="UP000001880"/>
    </source>
</evidence>
<accession>D0LTN6</accession>
<protein>
    <recommendedName>
        <fullName evidence="4">LamG domain protein jellyroll fold domain protein</fullName>
    </recommendedName>
</protein>
<sequence length="447" mass="47007">MKPPRVSAILCALALAGCGKVILPADGSDAGGGPDSGACANSAYTDDDFACGFAEAEFRDVDWVGDVVTLSGDSRAGEFDSRVFAAPAAASVWSELSWQARAPYHKALPGGGAIENGYPEGGADMRDNVLLLHLDESALAAGERLVDASGRENHAIVASSGESMERAEGRFASAVNVSLATYVSVPTSDGDDFSFGTGDFTWALWVKSTQDCQDGNRVYMGVDDEGPDRVHLWLGCTDGVFQRCTGGAADGRAGGTMRSDHGEADGVTYCSTTRVNDGAWHHLALTKAGHESATVTLYVDGVAEDIETGTFIKPFTLLDQPDFAIGAFSRDSFQAEGSFDEVAVWRRALAADEIAALHRRGALRLGFQVRACQEPACADEPAFVGPAGDSEAHYTDPDEALGPGRPVTLGTEQRGPYFQYRAVFESDIAGQSPALGAVSVQPYQPSP</sequence>
<dbReference type="HOGENOM" id="CLU_612193_0_0_7"/>
<dbReference type="InterPro" id="IPR013320">
    <property type="entry name" value="ConA-like_dom_sf"/>
</dbReference>